<sequence length="107" mass="11393">MPPSPSEGAVARKDHEMGVARLDRARGTAVLGVPLREERVDLAHAGQAAFVVEETNGHGANVPSELLNAAEEVVGRKQPPLGRAFVGGKKCEFEGRLTSRGHTINCR</sequence>
<reference evidence="1" key="2">
    <citation type="submission" date="2019-06" db="EMBL/GenBank/DDBJ databases">
        <title>Genomics analysis of Aphanomyces spp. identifies a new class of oomycete effector associated with host adaptation.</title>
        <authorList>
            <person name="Gaulin E."/>
        </authorList>
    </citation>
    <scope>NUCLEOTIDE SEQUENCE</scope>
    <source>
        <strain evidence="1">CBS 578.67</strain>
    </source>
</reference>
<dbReference type="AlphaFoldDB" id="A0A485LGK4"/>
<accession>A0A485LGK4</accession>
<evidence type="ECO:0000313" key="2">
    <source>
        <dbReference type="EMBL" id="VFT97749.1"/>
    </source>
</evidence>
<dbReference type="Proteomes" id="UP000332933">
    <property type="component" value="Unassembled WGS sequence"/>
</dbReference>
<proteinExistence type="predicted"/>
<protein>
    <submittedName>
        <fullName evidence="2">Aste57867_21075 protein</fullName>
    </submittedName>
</protein>
<dbReference type="EMBL" id="CAADRA010006983">
    <property type="protein sequence ID" value="VFT97749.1"/>
    <property type="molecule type" value="Genomic_DNA"/>
</dbReference>
<evidence type="ECO:0000313" key="1">
    <source>
        <dbReference type="EMBL" id="KAF0687104.1"/>
    </source>
</evidence>
<reference evidence="2 3" key="1">
    <citation type="submission" date="2019-03" db="EMBL/GenBank/DDBJ databases">
        <authorList>
            <person name="Gaulin E."/>
            <person name="Dumas B."/>
        </authorList>
    </citation>
    <scope>NUCLEOTIDE SEQUENCE [LARGE SCALE GENOMIC DNA]</scope>
    <source>
        <strain evidence="2">CBS 568.67</strain>
    </source>
</reference>
<dbReference type="EMBL" id="VJMH01006957">
    <property type="protein sequence ID" value="KAF0687104.1"/>
    <property type="molecule type" value="Genomic_DNA"/>
</dbReference>
<evidence type="ECO:0000313" key="3">
    <source>
        <dbReference type="Proteomes" id="UP000332933"/>
    </source>
</evidence>
<name>A0A485LGK4_9STRA</name>
<gene>
    <name evidence="2" type="primary">Aste57867_21075</name>
    <name evidence="1" type="ORF">As57867_021007</name>
    <name evidence="2" type="ORF">ASTE57867_21075</name>
</gene>
<keyword evidence="3" id="KW-1185">Reference proteome</keyword>
<organism evidence="2 3">
    <name type="scientific">Aphanomyces stellatus</name>
    <dbReference type="NCBI Taxonomy" id="120398"/>
    <lineage>
        <taxon>Eukaryota</taxon>
        <taxon>Sar</taxon>
        <taxon>Stramenopiles</taxon>
        <taxon>Oomycota</taxon>
        <taxon>Saprolegniomycetes</taxon>
        <taxon>Saprolegniales</taxon>
        <taxon>Verrucalvaceae</taxon>
        <taxon>Aphanomyces</taxon>
    </lineage>
</organism>